<dbReference type="Proteomes" id="UP000256964">
    <property type="component" value="Unassembled WGS sequence"/>
</dbReference>
<evidence type="ECO:0000256" key="1">
    <source>
        <dbReference type="SAM" id="MobiDB-lite"/>
    </source>
</evidence>
<reference evidence="2 3" key="1">
    <citation type="journal article" date="2018" name="Biotechnol. Biofuels">
        <title>Integrative visual omics of the white-rot fungus Polyporus brumalis exposes the biotechnological potential of its oxidative enzymes for delignifying raw plant biomass.</title>
        <authorList>
            <person name="Miyauchi S."/>
            <person name="Rancon A."/>
            <person name="Drula E."/>
            <person name="Hage H."/>
            <person name="Chaduli D."/>
            <person name="Favel A."/>
            <person name="Grisel S."/>
            <person name="Henrissat B."/>
            <person name="Herpoel-Gimbert I."/>
            <person name="Ruiz-Duenas F.J."/>
            <person name="Chevret D."/>
            <person name="Hainaut M."/>
            <person name="Lin J."/>
            <person name="Wang M."/>
            <person name="Pangilinan J."/>
            <person name="Lipzen A."/>
            <person name="Lesage-Meessen L."/>
            <person name="Navarro D."/>
            <person name="Riley R."/>
            <person name="Grigoriev I.V."/>
            <person name="Zhou S."/>
            <person name="Raouche S."/>
            <person name="Rosso M.N."/>
        </authorList>
    </citation>
    <scope>NUCLEOTIDE SEQUENCE [LARGE SCALE GENOMIC DNA]</scope>
    <source>
        <strain evidence="2 3">BRFM 1820</strain>
    </source>
</reference>
<keyword evidence="3" id="KW-1185">Reference proteome</keyword>
<feature type="compositionally biased region" description="Polar residues" evidence="1">
    <location>
        <begin position="115"/>
        <end position="125"/>
    </location>
</feature>
<protein>
    <submittedName>
        <fullName evidence="2">Uncharacterized protein</fullName>
    </submittedName>
</protein>
<sequence length="232" mass="26055">MSDASWLLAAPAITRSQSVAQYQWPSRYVPMDHDYARARICRDVRPSDDRARARRKLHLRELEHLPLGAAKTYVCTSNVHDAPATSLPSPHRAAHSASYRAAKTFHSARLAQSFPQGSPLATTRGTHPARSSPKPLLAQVKKASQLAHATLPLHCSRASRAQGVRHIRSPRKAVPARTRMVERHEEGCVALCRWGWGGLEGWRKTLYITNYLSTVRVHTARVRYDTPLMCTW</sequence>
<evidence type="ECO:0000313" key="3">
    <source>
        <dbReference type="Proteomes" id="UP000256964"/>
    </source>
</evidence>
<organism evidence="2 3">
    <name type="scientific">Lentinus brumalis</name>
    <dbReference type="NCBI Taxonomy" id="2498619"/>
    <lineage>
        <taxon>Eukaryota</taxon>
        <taxon>Fungi</taxon>
        <taxon>Dikarya</taxon>
        <taxon>Basidiomycota</taxon>
        <taxon>Agaricomycotina</taxon>
        <taxon>Agaricomycetes</taxon>
        <taxon>Polyporales</taxon>
        <taxon>Polyporaceae</taxon>
        <taxon>Lentinus</taxon>
    </lineage>
</organism>
<proteinExistence type="predicted"/>
<dbReference type="EMBL" id="KZ857388">
    <property type="protein sequence ID" value="RDX53181.1"/>
    <property type="molecule type" value="Genomic_DNA"/>
</dbReference>
<feature type="region of interest" description="Disordered" evidence="1">
    <location>
        <begin position="115"/>
        <end position="134"/>
    </location>
</feature>
<dbReference type="AlphaFoldDB" id="A0A371DKX3"/>
<name>A0A371DKX3_9APHY</name>
<gene>
    <name evidence="2" type="ORF">OH76DRAFT_79163</name>
</gene>
<accession>A0A371DKX3</accession>
<evidence type="ECO:0000313" key="2">
    <source>
        <dbReference type="EMBL" id="RDX53181.1"/>
    </source>
</evidence>